<organism evidence="1 2">
    <name type="scientific">Leptobrachium leishanense</name>
    <name type="common">Leishan spiny toad</name>
    <dbReference type="NCBI Taxonomy" id="445787"/>
    <lineage>
        <taxon>Eukaryota</taxon>
        <taxon>Metazoa</taxon>
        <taxon>Chordata</taxon>
        <taxon>Craniata</taxon>
        <taxon>Vertebrata</taxon>
        <taxon>Euteleostomi</taxon>
        <taxon>Amphibia</taxon>
        <taxon>Batrachia</taxon>
        <taxon>Anura</taxon>
        <taxon>Pelobatoidea</taxon>
        <taxon>Megophryidae</taxon>
        <taxon>Leptobrachium</taxon>
    </lineage>
</organism>
<dbReference type="PANTHER" id="PTHR12642">
    <property type="entry name" value="RIBOSOME BIOGENESIS PROTEIN NSA2 HOMOLOG"/>
    <property type="match status" value="1"/>
</dbReference>
<keyword evidence="2" id="KW-1185">Reference proteome</keyword>
<dbReference type="OrthoDB" id="1847590at2759"/>
<reference evidence="1" key="1">
    <citation type="submission" date="2025-08" db="UniProtKB">
        <authorList>
            <consortium name="Ensembl"/>
        </authorList>
    </citation>
    <scope>IDENTIFICATION</scope>
</reference>
<evidence type="ECO:0000313" key="1">
    <source>
        <dbReference type="Ensembl" id="ENSLLEP00000004091.1"/>
    </source>
</evidence>
<name>A0A8C5LXV1_9ANUR</name>
<dbReference type="Ensembl" id="ENSLLET00000004284.1">
    <property type="protein sequence ID" value="ENSLLEP00000004091.1"/>
    <property type="gene ID" value="ENSLLEG00000002646.1"/>
</dbReference>
<dbReference type="InterPro" id="IPR039411">
    <property type="entry name" value="NSA2_fam"/>
</dbReference>
<dbReference type="AlphaFoldDB" id="A0A8C5LXV1"/>
<reference evidence="1" key="2">
    <citation type="submission" date="2025-09" db="UniProtKB">
        <authorList>
            <consortium name="Ensembl"/>
        </authorList>
    </citation>
    <scope>IDENTIFICATION</scope>
</reference>
<sequence>MPQNDYIELYRKRYGYRLDYHEKKRKKKSREAHERSQKAKKMIGLKAKLYHRQHHAEKIQMKKTIKMHEKRNTKQKNDEKTPEGAVAVYLLDREGQTRAKVLSNMIKQSEKRKRGNGKFLYQRCALREKLKYSTLSARENARRRLGREWSLKFASLVTVLPGSLQSKNDSLDQWVYVSRKHT</sequence>
<dbReference type="GeneTree" id="ENSGT00390000018706"/>
<evidence type="ECO:0000313" key="2">
    <source>
        <dbReference type="Proteomes" id="UP000694569"/>
    </source>
</evidence>
<proteinExistence type="predicted"/>
<protein>
    <submittedName>
        <fullName evidence="1">Uncharacterized protein</fullName>
    </submittedName>
</protein>
<dbReference type="Proteomes" id="UP000694569">
    <property type="component" value="Unplaced"/>
</dbReference>
<accession>A0A8C5LXV1</accession>